<gene>
    <name evidence="5" type="ORF">ANE_LOCUS23712</name>
</gene>
<dbReference type="UniPathway" id="UPA00545">
    <property type="reaction ID" value="UER00823"/>
</dbReference>
<dbReference type="Gene3D" id="2.160.20.10">
    <property type="entry name" value="Single-stranded right-handed beta-helix, Pectin lyase-like"/>
    <property type="match status" value="1"/>
</dbReference>
<keyword evidence="3" id="KW-0063">Aspartyl esterase</keyword>
<sequence length="88" mass="9631">MLIGDGINKTIISGNHSFIDGWTTYNSSTFAVVGDRFVAVDVTIRSTAGPEKHQAVAVRNNADGSTFYRCSFEGYQDTLCPFFETILS</sequence>
<comment type="caution">
    <text evidence="5">The sequence shown here is derived from an EMBL/GenBank/DDBJ whole genome shotgun (WGS) entry which is preliminary data.</text>
</comment>
<keyword evidence="6" id="KW-1185">Reference proteome</keyword>
<dbReference type="InterPro" id="IPR012334">
    <property type="entry name" value="Pectin_lyas_fold"/>
</dbReference>
<feature type="domain" description="Pectinesterase catalytic" evidence="4">
    <location>
        <begin position="1"/>
        <end position="80"/>
    </location>
</feature>
<comment type="pathway">
    <text evidence="1">Glycan metabolism; pectin degradation; 2-dehydro-3-deoxy-D-gluconate from pectin: step 1/5.</text>
</comment>
<evidence type="ECO:0000313" key="5">
    <source>
        <dbReference type="EMBL" id="VVB13268.1"/>
    </source>
</evidence>
<dbReference type="Proteomes" id="UP000489600">
    <property type="component" value="Unassembled WGS sequence"/>
</dbReference>
<evidence type="ECO:0000259" key="4">
    <source>
        <dbReference type="Pfam" id="PF01095"/>
    </source>
</evidence>
<reference evidence="5" key="1">
    <citation type="submission" date="2019-07" db="EMBL/GenBank/DDBJ databases">
        <authorList>
            <person name="Dittberner H."/>
        </authorList>
    </citation>
    <scope>NUCLEOTIDE SEQUENCE [LARGE SCALE GENOMIC DNA]</scope>
</reference>
<dbReference type="GO" id="GO:0045490">
    <property type="term" value="P:pectin catabolic process"/>
    <property type="evidence" value="ECO:0007669"/>
    <property type="project" value="UniProtKB-UniPathway"/>
</dbReference>
<organism evidence="5 6">
    <name type="scientific">Arabis nemorensis</name>
    <dbReference type="NCBI Taxonomy" id="586526"/>
    <lineage>
        <taxon>Eukaryota</taxon>
        <taxon>Viridiplantae</taxon>
        <taxon>Streptophyta</taxon>
        <taxon>Embryophyta</taxon>
        <taxon>Tracheophyta</taxon>
        <taxon>Spermatophyta</taxon>
        <taxon>Magnoliopsida</taxon>
        <taxon>eudicotyledons</taxon>
        <taxon>Gunneridae</taxon>
        <taxon>Pentapetalae</taxon>
        <taxon>rosids</taxon>
        <taxon>malvids</taxon>
        <taxon>Brassicales</taxon>
        <taxon>Brassicaceae</taxon>
        <taxon>Arabideae</taxon>
        <taxon>Arabis</taxon>
    </lineage>
</organism>
<dbReference type="SUPFAM" id="SSF51126">
    <property type="entry name" value="Pectin lyase-like"/>
    <property type="match status" value="1"/>
</dbReference>
<dbReference type="AlphaFoldDB" id="A0A565CHR8"/>
<evidence type="ECO:0000256" key="2">
    <source>
        <dbReference type="ARBA" id="ARBA00022801"/>
    </source>
</evidence>
<evidence type="ECO:0000256" key="3">
    <source>
        <dbReference type="ARBA" id="ARBA00023085"/>
    </source>
</evidence>
<name>A0A565CHR8_9BRAS</name>
<dbReference type="EMBL" id="CABITT030000008">
    <property type="protein sequence ID" value="VVB13268.1"/>
    <property type="molecule type" value="Genomic_DNA"/>
</dbReference>
<dbReference type="InterPro" id="IPR011050">
    <property type="entry name" value="Pectin_lyase_fold/virulence"/>
</dbReference>
<dbReference type="GO" id="GO:0030599">
    <property type="term" value="F:pectinesterase activity"/>
    <property type="evidence" value="ECO:0007669"/>
    <property type="project" value="InterPro"/>
</dbReference>
<protein>
    <recommendedName>
        <fullName evidence="4">Pectinesterase catalytic domain-containing protein</fullName>
    </recommendedName>
</protein>
<dbReference type="OrthoDB" id="2019149at2759"/>
<dbReference type="InterPro" id="IPR000070">
    <property type="entry name" value="Pectinesterase_cat"/>
</dbReference>
<dbReference type="GO" id="GO:0042545">
    <property type="term" value="P:cell wall modification"/>
    <property type="evidence" value="ECO:0007669"/>
    <property type="project" value="InterPro"/>
</dbReference>
<keyword evidence="2" id="KW-0378">Hydrolase</keyword>
<dbReference type="PANTHER" id="PTHR31707">
    <property type="entry name" value="PECTINESTERASE"/>
    <property type="match status" value="1"/>
</dbReference>
<evidence type="ECO:0000313" key="6">
    <source>
        <dbReference type="Proteomes" id="UP000489600"/>
    </source>
</evidence>
<evidence type="ECO:0000256" key="1">
    <source>
        <dbReference type="ARBA" id="ARBA00005184"/>
    </source>
</evidence>
<accession>A0A565CHR8</accession>
<dbReference type="Pfam" id="PF01095">
    <property type="entry name" value="Pectinesterase"/>
    <property type="match status" value="1"/>
</dbReference>
<proteinExistence type="predicted"/>